<dbReference type="EMBL" id="SCFR01000033">
    <property type="protein sequence ID" value="TFF64600.1"/>
    <property type="molecule type" value="Genomic_DNA"/>
</dbReference>
<name>A0A4R9BZU4_9FIRM</name>
<dbReference type="InterPro" id="IPR029052">
    <property type="entry name" value="Metallo-depent_PP-like"/>
</dbReference>
<feature type="domain" description="Calcineurin-like phosphoesterase" evidence="1">
    <location>
        <begin position="20"/>
        <end position="206"/>
    </location>
</feature>
<reference evidence="2 3" key="1">
    <citation type="submission" date="2019-01" db="EMBL/GenBank/DDBJ databases">
        <title>Draft Genome Sequences of Helcococcus ovis Strains Isolated from the Uterus and Vagina of Dairy Cows with Metritis.</title>
        <authorList>
            <person name="Cunha F."/>
            <person name="Jeon S.J."/>
            <person name="Kutzer P."/>
            <person name="Galvao K.N."/>
        </authorList>
    </citation>
    <scope>NUCLEOTIDE SEQUENCE [LARGE SCALE GENOMIC DNA]</scope>
    <source>
        <strain evidence="2 3">KG-37</strain>
    </source>
</reference>
<dbReference type="PANTHER" id="PTHR30337:SF7">
    <property type="entry name" value="PHOSPHOESTERASE"/>
    <property type="match status" value="1"/>
</dbReference>
<protein>
    <recommendedName>
        <fullName evidence="1">Calcineurin-like phosphoesterase domain-containing protein</fullName>
    </recommendedName>
</protein>
<evidence type="ECO:0000313" key="3">
    <source>
        <dbReference type="Proteomes" id="UP000297454"/>
    </source>
</evidence>
<accession>A0A4R9BZU4</accession>
<dbReference type="InterPro" id="IPR004843">
    <property type="entry name" value="Calcineurin-like_PHP"/>
</dbReference>
<dbReference type="GO" id="GO:0016787">
    <property type="term" value="F:hydrolase activity"/>
    <property type="evidence" value="ECO:0007669"/>
    <property type="project" value="InterPro"/>
</dbReference>
<gene>
    <name evidence="2" type="ORF">EQF91_07545</name>
</gene>
<evidence type="ECO:0000313" key="2">
    <source>
        <dbReference type="EMBL" id="TFF64600.1"/>
    </source>
</evidence>
<dbReference type="PANTHER" id="PTHR30337">
    <property type="entry name" value="COMPONENT OF ATP-DEPENDENT DSDNA EXONUCLEASE"/>
    <property type="match status" value="1"/>
</dbReference>
<dbReference type="Pfam" id="PF00149">
    <property type="entry name" value="Metallophos"/>
    <property type="match status" value="1"/>
</dbReference>
<proteinExistence type="predicted"/>
<dbReference type="SUPFAM" id="SSF56300">
    <property type="entry name" value="Metallo-dependent phosphatases"/>
    <property type="match status" value="1"/>
</dbReference>
<organism evidence="2 3">
    <name type="scientific">Helcococcus ovis</name>
    <dbReference type="NCBI Taxonomy" id="72026"/>
    <lineage>
        <taxon>Bacteria</taxon>
        <taxon>Bacillati</taxon>
        <taxon>Bacillota</taxon>
        <taxon>Tissierellia</taxon>
        <taxon>Tissierellales</taxon>
        <taxon>Peptoniphilaceae</taxon>
        <taxon>Helcococcus</taxon>
    </lineage>
</organism>
<dbReference type="Proteomes" id="UP000297454">
    <property type="component" value="Unassembled WGS sequence"/>
</dbReference>
<dbReference type="InterPro" id="IPR050535">
    <property type="entry name" value="DNA_Repair-Maintenance_Comp"/>
</dbReference>
<dbReference type="AlphaFoldDB" id="A0A4R9BZU4"/>
<keyword evidence="3" id="KW-1185">Reference proteome</keyword>
<dbReference type="Gene3D" id="3.60.21.10">
    <property type="match status" value="1"/>
</dbReference>
<evidence type="ECO:0000259" key="1">
    <source>
        <dbReference type="Pfam" id="PF00149"/>
    </source>
</evidence>
<comment type="caution">
    <text evidence="2">The sequence shown here is derived from an EMBL/GenBank/DDBJ whole genome shotgun (WGS) entry which is preliminary data.</text>
</comment>
<sequence length="379" mass="44377">MEHLFFLWYNILEVNMEKVRIAHLADFHLGGEIHENNELSKKINVNLIKGLLEIFNMLNLAKVDLVLIAGDFYESSSLDKNLHNEIKKIFSNFSGKIIIAPGNHDYISLDSPYMEEWPDNTYIFKNQKIEYFEFKNLNTRVYGFAFNQSHIKSPMLSNFPVIDEKYINLGVFHGQMDEMMNSYNPIFIEDIKNTNLDYIALGHIHKRSEIKKVSNTYYAYSGNPVGRGFNETGIKGIYLGDISKNRNGLNFYKLNNSEFHTINFEIDSFIDQKDLAEQIKVYLFNKFGEKYKKNYYRINLNGYIEENNFINIDMITHYLSEIEYIELKDNTKIKIVFNQISYENNLKGIFVQKVLNSTLDENDKKTIIDIGIKALEDIL</sequence>